<feature type="region of interest" description="Disordered" evidence="1">
    <location>
        <begin position="49"/>
        <end position="76"/>
    </location>
</feature>
<dbReference type="Proteomes" id="UP000050525">
    <property type="component" value="Unassembled WGS sequence"/>
</dbReference>
<dbReference type="AlphaFoldDB" id="A0A151N782"/>
<comment type="caution">
    <text evidence="2">The sequence shown here is derived from an EMBL/GenBank/DDBJ whole genome shotgun (WGS) entry which is preliminary data.</text>
</comment>
<dbReference type="EMBL" id="AKHW03003885">
    <property type="protein sequence ID" value="KYO32683.1"/>
    <property type="molecule type" value="Genomic_DNA"/>
</dbReference>
<accession>A0A151N782</accession>
<evidence type="ECO:0000313" key="3">
    <source>
        <dbReference type="Proteomes" id="UP000050525"/>
    </source>
</evidence>
<evidence type="ECO:0000313" key="2">
    <source>
        <dbReference type="EMBL" id="KYO32683.1"/>
    </source>
</evidence>
<gene>
    <name evidence="2" type="ORF">Y1Q_0024455</name>
</gene>
<proteinExistence type="predicted"/>
<keyword evidence="3" id="KW-1185">Reference proteome</keyword>
<name>A0A151N782_ALLMI</name>
<organism evidence="2 3">
    <name type="scientific">Alligator mississippiensis</name>
    <name type="common">American alligator</name>
    <dbReference type="NCBI Taxonomy" id="8496"/>
    <lineage>
        <taxon>Eukaryota</taxon>
        <taxon>Metazoa</taxon>
        <taxon>Chordata</taxon>
        <taxon>Craniata</taxon>
        <taxon>Vertebrata</taxon>
        <taxon>Euteleostomi</taxon>
        <taxon>Archelosauria</taxon>
        <taxon>Archosauria</taxon>
        <taxon>Crocodylia</taxon>
        <taxon>Alligatoridae</taxon>
        <taxon>Alligatorinae</taxon>
        <taxon>Alligator</taxon>
    </lineage>
</organism>
<sequence length="193" mass="21542">MSQELRDFLQLAVVEFTKKLPCVKENASMIIHYGEKSCGSRLGREAARSVSPKSMGGQAMRSQDSWGRPTTPGCATSHSLSQEHLTMVRNNLEQLGNLSKGLRQCLDYALMKFKKEPQWVQCATQIEIHAVGKMVTFISGKERFKMKVALSEKGPQYEIKALSQEDYVESLTPQIMPLSIESLEITQSDGLGE</sequence>
<evidence type="ECO:0000256" key="1">
    <source>
        <dbReference type="SAM" id="MobiDB-lite"/>
    </source>
</evidence>
<protein>
    <submittedName>
        <fullName evidence="2">Uncharacterized protein</fullName>
    </submittedName>
</protein>
<reference evidence="2 3" key="1">
    <citation type="journal article" date="2012" name="Genome Biol.">
        <title>Sequencing three crocodilian genomes to illuminate the evolution of archosaurs and amniotes.</title>
        <authorList>
            <person name="St John J.A."/>
            <person name="Braun E.L."/>
            <person name="Isberg S.R."/>
            <person name="Miles L.G."/>
            <person name="Chong A.Y."/>
            <person name="Gongora J."/>
            <person name="Dalzell P."/>
            <person name="Moran C."/>
            <person name="Bed'hom B."/>
            <person name="Abzhanov A."/>
            <person name="Burgess S.C."/>
            <person name="Cooksey A.M."/>
            <person name="Castoe T.A."/>
            <person name="Crawford N.G."/>
            <person name="Densmore L.D."/>
            <person name="Drew J.C."/>
            <person name="Edwards S.V."/>
            <person name="Faircloth B.C."/>
            <person name="Fujita M.K."/>
            <person name="Greenwold M.J."/>
            <person name="Hoffmann F.G."/>
            <person name="Howard J.M."/>
            <person name="Iguchi T."/>
            <person name="Janes D.E."/>
            <person name="Khan S.Y."/>
            <person name="Kohno S."/>
            <person name="de Koning A.J."/>
            <person name="Lance S.L."/>
            <person name="McCarthy F.M."/>
            <person name="McCormack J.E."/>
            <person name="Merchant M.E."/>
            <person name="Peterson D.G."/>
            <person name="Pollock D.D."/>
            <person name="Pourmand N."/>
            <person name="Raney B.J."/>
            <person name="Roessler K.A."/>
            <person name="Sanford J.R."/>
            <person name="Sawyer R.H."/>
            <person name="Schmidt C.J."/>
            <person name="Triplett E.W."/>
            <person name="Tuberville T.D."/>
            <person name="Venegas-Anaya M."/>
            <person name="Howard J.T."/>
            <person name="Jarvis E.D."/>
            <person name="Guillette L.J.Jr."/>
            <person name="Glenn T.C."/>
            <person name="Green R.E."/>
            <person name="Ray D.A."/>
        </authorList>
    </citation>
    <scope>NUCLEOTIDE SEQUENCE [LARGE SCALE GENOMIC DNA]</scope>
    <source>
        <strain evidence="2">KSC_2009_1</strain>
    </source>
</reference>